<name>A0A8D9BPD9_9HEMI</name>
<organism evidence="2">
    <name type="scientific">Cacopsylla melanoneura</name>
    <dbReference type="NCBI Taxonomy" id="428564"/>
    <lineage>
        <taxon>Eukaryota</taxon>
        <taxon>Metazoa</taxon>
        <taxon>Ecdysozoa</taxon>
        <taxon>Arthropoda</taxon>
        <taxon>Hexapoda</taxon>
        <taxon>Insecta</taxon>
        <taxon>Pterygota</taxon>
        <taxon>Neoptera</taxon>
        <taxon>Paraneoptera</taxon>
        <taxon>Hemiptera</taxon>
        <taxon>Sternorrhyncha</taxon>
        <taxon>Psylloidea</taxon>
        <taxon>Psyllidae</taxon>
        <taxon>Psyllinae</taxon>
        <taxon>Cacopsylla</taxon>
    </lineage>
</organism>
<evidence type="ECO:0000313" key="2">
    <source>
        <dbReference type="EMBL" id="CAG6786187.1"/>
    </source>
</evidence>
<evidence type="ECO:0000256" key="1">
    <source>
        <dbReference type="SAM" id="MobiDB-lite"/>
    </source>
</evidence>
<protein>
    <submittedName>
        <fullName evidence="2">Uncharacterized protein</fullName>
    </submittedName>
</protein>
<dbReference type="AlphaFoldDB" id="A0A8D9BPD9"/>
<reference evidence="2" key="1">
    <citation type="submission" date="2021-05" db="EMBL/GenBank/DDBJ databases">
        <authorList>
            <person name="Alioto T."/>
            <person name="Alioto T."/>
            <person name="Gomez Garrido J."/>
        </authorList>
    </citation>
    <scope>NUCLEOTIDE SEQUENCE</scope>
</reference>
<sequence length="143" mass="15309">MLQLTNIRCENTNCRCGGNIAKPPSPPAAAYHSSCPRAQTCPRQTGSVPLPGHRDTKICDKCNRPPRPATSCQRPVPGAPTCYRSQFSPDNSSSSSGPGMGAMVPYYPNNQGQRSSNCYQNIPMNPGGTPACPKSAHTCPKRY</sequence>
<dbReference type="EMBL" id="HBUF01647362">
    <property type="protein sequence ID" value="CAG6786187.1"/>
    <property type="molecule type" value="Transcribed_RNA"/>
</dbReference>
<feature type="region of interest" description="Disordered" evidence="1">
    <location>
        <begin position="83"/>
        <end position="108"/>
    </location>
</feature>
<feature type="compositionally biased region" description="Low complexity" evidence="1">
    <location>
        <begin position="85"/>
        <end position="96"/>
    </location>
</feature>
<accession>A0A8D9BPD9</accession>
<proteinExistence type="predicted"/>